<comment type="function">
    <text evidence="1">Part of the ABC transporter complex PstSACB involved in phosphate import.</text>
</comment>
<feature type="domain" description="PBP" evidence="8">
    <location>
        <begin position="9"/>
        <end position="93"/>
    </location>
</feature>
<comment type="subcellular location">
    <subcellularLocation>
        <location evidence="2">Cell membrane</location>
        <topology evidence="2">Lipid-anchor</topology>
    </subcellularLocation>
</comment>
<evidence type="ECO:0000256" key="7">
    <source>
        <dbReference type="ARBA" id="ARBA00023288"/>
    </source>
</evidence>
<gene>
    <name evidence="9" type="ORF">PVN32_23635</name>
</gene>
<evidence type="ECO:0000259" key="8">
    <source>
        <dbReference type="Pfam" id="PF12849"/>
    </source>
</evidence>
<dbReference type="Gene3D" id="3.40.190.10">
    <property type="entry name" value="Periplasmic binding protein-like II"/>
    <property type="match status" value="2"/>
</dbReference>
<keyword evidence="4" id="KW-0592">Phosphate transport</keyword>
<comment type="subunit">
    <text evidence="3">The complex is composed of two ATP-binding proteins (PstB), two transmembrane proteins (PstC and PstA) and a solute-binding protein (PstS).</text>
</comment>
<keyword evidence="5" id="KW-0732">Signal</keyword>
<comment type="caution">
    <text evidence="9">The sequence shown here is derived from an EMBL/GenBank/DDBJ whole genome shotgun (WGS) entry which is preliminary data.</text>
</comment>
<dbReference type="EMBL" id="JARAFO010000290">
    <property type="protein sequence ID" value="MDE1455104.1"/>
    <property type="molecule type" value="Genomic_DNA"/>
</dbReference>
<dbReference type="InterPro" id="IPR024370">
    <property type="entry name" value="PBP_domain"/>
</dbReference>
<dbReference type="GO" id="GO:0006817">
    <property type="term" value="P:phosphate ion transport"/>
    <property type="evidence" value="ECO:0007669"/>
    <property type="project" value="UniProtKB-KW"/>
</dbReference>
<keyword evidence="7" id="KW-0449">Lipoprotein</keyword>
<dbReference type="InterPro" id="IPR050811">
    <property type="entry name" value="Phosphate_ABC_transporter"/>
</dbReference>
<evidence type="ECO:0000313" key="10">
    <source>
        <dbReference type="Proteomes" id="UP001216709"/>
    </source>
</evidence>
<dbReference type="PANTHER" id="PTHR30570">
    <property type="entry name" value="PERIPLASMIC PHOSPHATE BINDING COMPONENT OF PHOSPHATE ABC TRANSPORTER"/>
    <property type="match status" value="1"/>
</dbReference>
<dbReference type="PANTHER" id="PTHR30570:SF4">
    <property type="entry name" value="PHOSPHATE-BINDING PROTEIN PSTS 1"/>
    <property type="match status" value="1"/>
</dbReference>
<evidence type="ECO:0000313" key="9">
    <source>
        <dbReference type="EMBL" id="MDE1455104.1"/>
    </source>
</evidence>
<evidence type="ECO:0000256" key="6">
    <source>
        <dbReference type="ARBA" id="ARBA00023139"/>
    </source>
</evidence>
<evidence type="ECO:0000256" key="5">
    <source>
        <dbReference type="ARBA" id="ARBA00022729"/>
    </source>
</evidence>
<evidence type="ECO:0000256" key="2">
    <source>
        <dbReference type="ARBA" id="ARBA00004193"/>
    </source>
</evidence>
<keyword evidence="4" id="KW-0813">Transport</keyword>
<evidence type="ECO:0000256" key="1">
    <source>
        <dbReference type="ARBA" id="ARBA00002841"/>
    </source>
</evidence>
<evidence type="ECO:0000256" key="3">
    <source>
        <dbReference type="ARBA" id="ARBA00011529"/>
    </source>
</evidence>
<name>A0AAW6KKY0_9BACI</name>
<dbReference type="RefSeq" id="WP_338422863.1">
    <property type="nucleotide sequence ID" value="NZ_JARAFO010000290.1"/>
</dbReference>
<evidence type="ECO:0000256" key="4">
    <source>
        <dbReference type="ARBA" id="ARBA00022592"/>
    </source>
</evidence>
<keyword evidence="6" id="KW-0564">Palmitate</keyword>
<dbReference type="SUPFAM" id="SSF53850">
    <property type="entry name" value="Periplasmic binding protein-like II"/>
    <property type="match status" value="1"/>
</dbReference>
<protein>
    <submittedName>
        <fullName evidence="9">Phosphate-binding protein</fullName>
    </submittedName>
</protein>
<dbReference type="GO" id="GO:0005886">
    <property type="term" value="C:plasma membrane"/>
    <property type="evidence" value="ECO:0007669"/>
    <property type="project" value="UniProtKB-SubCell"/>
</dbReference>
<accession>A0AAW6KKY0</accession>
<sequence length="124" mass="13693">KYALDGETPAEGITEDSSNTVKKLIAETPGAIGYLAFSYIKDDTVTPLSIDGVKPTAENVQKGKFPIWAYQHSYTKGEPEGLAKEFLDYLMNDDIQKSIVTEQGYIPVTDMEVKRDANGKQTDK</sequence>
<dbReference type="Pfam" id="PF12849">
    <property type="entry name" value="PBP_like_2"/>
    <property type="match status" value="1"/>
</dbReference>
<dbReference type="AlphaFoldDB" id="A0AAW6KKY0"/>
<dbReference type="Proteomes" id="UP001216709">
    <property type="component" value="Unassembled WGS sequence"/>
</dbReference>
<proteinExistence type="predicted"/>
<organism evidence="9 10">
    <name type="scientific">Bacillus paralicheniformis</name>
    <dbReference type="NCBI Taxonomy" id="1648923"/>
    <lineage>
        <taxon>Bacteria</taxon>
        <taxon>Bacillati</taxon>
        <taxon>Bacillota</taxon>
        <taxon>Bacilli</taxon>
        <taxon>Bacillales</taxon>
        <taxon>Bacillaceae</taxon>
        <taxon>Bacillus</taxon>
    </lineage>
</organism>
<reference evidence="9" key="1">
    <citation type="submission" date="2022-12" db="EMBL/GenBank/DDBJ databases">
        <title>Draft Genome Sequences of Bacillus licheniformis and Bacillus paralicheniformis strains isolated from Irish skim milk powders.</title>
        <authorList>
            <person name="Lourenco A."/>
            <person name="Li F."/>
            <person name="Geraldine D."/>
            <person name="Tobin J.T."/>
            <person name="Butler F."/>
            <person name="Jordan K."/>
            <person name="Obrien T."/>
        </authorList>
    </citation>
    <scope>NUCLEOTIDE SEQUENCE</scope>
    <source>
        <strain evidence="9">3370</strain>
    </source>
</reference>
<feature type="non-terminal residue" evidence="9">
    <location>
        <position position="1"/>
    </location>
</feature>